<keyword evidence="4" id="KW-1185">Reference proteome</keyword>
<dbReference type="InterPro" id="IPR053143">
    <property type="entry name" value="Arylsulfate_ST"/>
</dbReference>
<dbReference type="Pfam" id="PF13360">
    <property type="entry name" value="PQQ_2"/>
    <property type="match status" value="1"/>
</dbReference>
<dbReference type="Gene3D" id="2.120.10.30">
    <property type="entry name" value="TolB, C-terminal domain"/>
    <property type="match status" value="1"/>
</dbReference>
<feature type="signal peptide" evidence="1">
    <location>
        <begin position="1"/>
        <end position="19"/>
    </location>
</feature>
<evidence type="ECO:0000256" key="1">
    <source>
        <dbReference type="SAM" id="SignalP"/>
    </source>
</evidence>
<dbReference type="AlphaFoldDB" id="A0A517SV89"/>
<proteinExistence type="predicted"/>
<evidence type="ECO:0000313" key="3">
    <source>
        <dbReference type="EMBL" id="QDT60044.1"/>
    </source>
</evidence>
<dbReference type="PANTHER" id="PTHR35340">
    <property type="entry name" value="PQQ ENZYME REPEAT PROTEIN-RELATED"/>
    <property type="match status" value="1"/>
</dbReference>
<dbReference type="InterPro" id="IPR011042">
    <property type="entry name" value="6-blade_b-propeller_TolB-like"/>
</dbReference>
<protein>
    <recommendedName>
        <fullName evidence="2">Pyrrolo-quinoline quinone repeat domain-containing protein</fullName>
    </recommendedName>
</protein>
<evidence type="ECO:0000259" key="2">
    <source>
        <dbReference type="Pfam" id="PF13360"/>
    </source>
</evidence>
<evidence type="ECO:0000313" key="4">
    <source>
        <dbReference type="Proteomes" id="UP000315003"/>
    </source>
</evidence>
<sequence precursor="true">MRFLLLACLPLLSMASLVAGHPLVANQGGTLAWFDTDGNCSHQMNLKGAPHDIHILENGNVLTHQRTEIIEIDSKSHDVVWSYNAGQLKSASTGRVELHSFASLPNGNLMVALSGEGKIFEIDRDGKVLSSFAMKLNNPHPHRDTRLVRLVPKGDSWNYIVAHEGDGMVREYDRKGNVVWDYEVPMFGKKPAGGHGPEAFGNSLFSAQRLANGNTLIGGGNGHSVLEVTPEKEIVWQLHQNDLPGITLAWVTTVTVLDNGNYVIGNCHAGPDNPQLIEVTKNKEVVWTLKDFKVLGNSVSNSALLP</sequence>
<dbReference type="Proteomes" id="UP000315003">
    <property type="component" value="Chromosome"/>
</dbReference>
<name>A0A517SV89_9BACT</name>
<reference evidence="3 4" key="1">
    <citation type="submission" date="2019-02" db="EMBL/GenBank/DDBJ databases">
        <title>Deep-cultivation of Planctomycetes and their phenomic and genomic characterization uncovers novel biology.</title>
        <authorList>
            <person name="Wiegand S."/>
            <person name="Jogler M."/>
            <person name="Boedeker C."/>
            <person name="Pinto D."/>
            <person name="Vollmers J."/>
            <person name="Rivas-Marin E."/>
            <person name="Kohn T."/>
            <person name="Peeters S.H."/>
            <person name="Heuer A."/>
            <person name="Rast P."/>
            <person name="Oberbeckmann S."/>
            <person name="Bunk B."/>
            <person name="Jeske O."/>
            <person name="Meyerdierks A."/>
            <person name="Storesund J.E."/>
            <person name="Kallscheuer N."/>
            <person name="Luecker S."/>
            <person name="Lage O.M."/>
            <person name="Pohl T."/>
            <person name="Merkel B.J."/>
            <person name="Hornburger P."/>
            <person name="Mueller R.-W."/>
            <person name="Bruemmer F."/>
            <person name="Labrenz M."/>
            <person name="Spormann A.M."/>
            <person name="Op den Camp H."/>
            <person name="Overmann J."/>
            <person name="Amann R."/>
            <person name="Jetten M.S.M."/>
            <person name="Mascher T."/>
            <person name="Medema M.H."/>
            <person name="Devos D.P."/>
            <person name="Kaster A.-K."/>
            <person name="Ovreas L."/>
            <person name="Rohde M."/>
            <person name="Galperin M.Y."/>
            <person name="Jogler C."/>
        </authorList>
    </citation>
    <scope>NUCLEOTIDE SEQUENCE [LARGE SCALE GENOMIC DNA]</scope>
    <source>
        <strain evidence="3 4">SV_7m_r</strain>
    </source>
</reference>
<dbReference type="EMBL" id="CP036272">
    <property type="protein sequence ID" value="QDT60044.1"/>
    <property type="molecule type" value="Genomic_DNA"/>
</dbReference>
<dbReference type="InterPro" id="IPR002372">
    <property type="entry name" value="PQQ_rpt_dom"/>
</dbReference>
<dbReference type="SUPFAM" id="SSF63829">
    <property type="entry name" value="Calcium-dependent phosphotriesterase"/>
    <property type="match status" value="1"/>
</dbReference>
<feature type="chain" id="PRO_5022204807" description="Pyrrolo-quinoline quinone repeat domain-containing protein" evidence="1">
    <location>
        <begin position="20"/>
        <end position="306"/>
    </location>
</feature>
<dbReference type="PANTHER" id="PTHR35340:SF5">
    <property type="entry name" value="ASST-DOMAIN-CONTAINING PROTEIN"/>
    <property type="match status" value="1"/>
</dbReference>
<accession>A0A517SV89</accession>
<organism evidence="3 4">
    <name type="scientific">Stieleria bergensis</name>
    <dbReference type="NCBI Taxonomy" id="2528025"/>
    <lineage>
        <taxon>Bacteria</taxon>
        <taxon>Pseudomonadati</taxon>
        <taxon>Planctomycetota</taxon>
        <taxon>Planctomycetia</taxon>
        <taxon>Pirellulales</taxon>
        <taxon>Pirellulaceae</taxon>
        <taxon>Stieleria</taxon>
    </lineage>
</organism>
<keyword evidence="1" id="KW-0732">Signal</keyword>
<feature type="domain" description="Pyrrolo-quinoline quinone repeat" evidence="2">
    <location>
        <begin position="29"/>
        <end position="279"/>
    </location>
</feature>
<gene>
    <name evidence="3" type="ORF">SV7mr_25610</name>
</gene>
<dbReference type="OrthoDB" id="264813at2"/>